<evidence type="ECO:0000313" key="1">
    <source>
        <dbReference type="EMBL" id="GAA4455319.1"/>
    </source>
</evidence>
<protein>
    <submittedName>
        <fullName evidence="1">Uncharacterized protein</fullName>
    </submittedName>
</protein>
<dbReference type="EMBL" id="BAABEZ010000022">
    <property type="protein sequence ID" value="GAA4455319.1"/>
    <property type="molecule type" value="Genomic_DNA"/>
</dbReference>
<dbReference type="Proteomes" id="UP001501410">
    <property type="component" value="Unassembled WGS sequence"/>
</dbReference>
<reference evidence="2" key="1">
    <citation type="journal article" date="2019" name="Int. J. Syst. Evol. Microbiol.">
        <title>The Global Catalogue of Microorganisms (GCM) 10K type strain sequencing project: providing services to taxonomists for standard genome sequencing and annotation.</title>
        <authorList>
            <consortium name="The Broad Institute Genomics Platform"/>
            <consortium name="The Broad Institute Genome Sequencing Center for Infectious Disease"/>
            <person name="Wu L."/>
            <person name="Ma J."/>
        </authorList>
    </citation>
    <scope>NUCLEOTIDE SEQUENCE [LARGE SCALE GENOMIC DNA]</scope>
    <source>
        <strain evidence="2">JCM 31921</strain>
    </source>
</reference>
<gene>
    <name evidence="1" type="ORF">GCM10023092_18730</name>
</gene>
<evidence type="ECO:0000313" key="2">
    <source>
        <dbReference type="Proteomes" id="UP001501410"/>
    </source>
</evidence>
<name>A0ABP8MUU1_9BACT</name>
<sequence length="151" mass="16655">MEAVAPEIFNTPLVRADIDSLWDEQNYPPLNQCDTLVISRPYASGSDAEQQLQRMLGACKLDASAYQILFVNETASFAWHKLKSLSGATKVLLLGVQPSQLGITAMMMLHAVNHFNGAVWMATSSLEEIAANAQLKQHLWVNVLKPVYLPS</sequence>
<dbReference type="RefSeq" id="WP_344825884.1">
    <property type="nucleotide sequence ID" value="NZ_BAABEZ010000022.1"/>
</dbReference>
<accession>A0ABP8MUU1</accession>
<keyword evidence="2" id="KW-1185">Reference proteome</keyword>
<organism evidence="1 2">
    <name type="scientific">Rurimicrobium arvi</name>
    <dbReference type="NCBI Taxonomy" id="2049916"/>
    <lineage>
        <taxon>Bacteria</taxon>
        <taxon>Pseudomonadati</taxon>
        <taxon>Bacteroidota</taxon>
        <taxon>Chitinophagia</taxon>
        <taxon>Chitinophagales</taxon>
        <taxon>Chitinophagaceae</taxon>
        <taxon>Rurimicrobium</taxon>
    </lineage>
</organism>
<proteinExistence type="predicted"/>
<comment type="caution">
    <text evidence="1">The sequence shown here is derived from an EMBL/GenBank/DDBJ whole genome shotgun (WGS) entry which is preliminary data.</text>
</comment>